<evidence type="ECO:0000313" key="1">
    <source>
        <dbReference type="EMBL" id="CAB4133929.1"/>
    </source>
</evidence>
<sequence>MRFKLNFFSNDETNMYSLRYSEGIFHLITTRGEIVEISEDEIYNIFDRYIKERNHTK</sequence>
<gene>
    <name evidence="1" type="ORF">UFOVP265_16</name>
</gene>
<protein>
    <submittedName>
        <fullName evidence="1">Uncharacterized protein</fullName>
    </submittedName>
</protein>
<name>A0A6J5LQJ4_9CAUD</name>
<reference evidence="1" key="1">
    <citation type="submission" date="2020-04" db="EMBL/GenBank/DDBJ databases">
        <authorList>
            <person name="Chiriac C."/>
            <person name="Salcher M."/>
            <person name="Ghai R."/>
            <person name="Kavagutti S V."/>
        </authorList>
    </citation>
    <scope>NUCLEOTIDE SEQUENCE</scope>
</reference>
<organism evidence="1">
    <name type="scientific">uncultured Caudovirales phage</name>
    <dbReference type="NCBI Taxonomy" id="2100421"/>
    <lineage>
        <taxon>Viruses</taxon>
        <taxon>Duplodnaviria</taxon>
        <taxon>Heunggongvirae</taxon>
        <taxon>Uroviricota</taxon>
        <taxon>Caudoviricetes</taxon>
        <taxon>Peduoviridae</taxon>
        <taxon>Maltschvirus</taxon>
        <taxon>Maltschvirus maltsch</taxon>
    </lineage>
</organism>
<accession>A0A6J5LQJ4</accession>
<dbReference type="EMBL" id="LR796278">
    <property type="protein sequence ID" value="CAB4133929.1"/>
    <property type="molecule type" value="Genomic_DNA"/>
</dbReference>
<proteinExistence type="predicted"/>